<dbReference type="Proteomes" id="UP000297229">
    <property type="component" value="Unassembled WGS sequence"/>
</dbReference>
<comment type="caution">
    <text evidence="1">The sequence shown here is derived from an EMBL/GenBank/DDBJ whole genome shotgun (WGS) entry which is preliminary data.</text>
</comment>
<sequence>MCRSRERFQDLSSHKRIRYSRLCKTWVDVDALRIQPNSDYANDDGGRDNSKVCSNYRDVGFLRTVGGSE</sequence>
<accession>A0A4Z1JX35</accession>
<reference evidence="1 2" key="1">
    <citation type="submission" date="2017-12" db="EMBL/GenBank/DDBJ databases">
        <title>Comparative genomics of Botrytis spp.</title>
        <authorList>
            <person name="Valero-Jimenez C.A."/>
            <person name="Tapia P."/>
            <person name="Veloso J."/>
            <person name="Silva-Moreno E."/>
            <person name="Staats M."/>
            <person name="Valdes J.H."/>
            <person name="Van Kan J.A.L."/>
        </authorList>
    </citation>
    <scope>NUCLEOTIDE SEQUENCE [LARGE SCALE GENOMIC DNA]</scope>
    <source>
        <strain evidence="1 2">Be9601</strain>
    </source>
</reference>
<name>A0A4Z1JX35_9HELO</name>
<dbReference type="AlphaFoldDB" id="A0A4Z1JX35"/>
<evidence type="ECO:0000313" key="2">
    <source>
        <dbReference type="Proteomes" id="UP000297229"/>
    </source>
</evidence>
<evidence type="ECO:0000313" key="1">
    <source>
        <dbReference type="EMBL" id="TGO75802.1"/>
    </source>
</evidence>
<protein>
    <submittedName>
        <fullName evidence="1">Uncharacterized protein</fullName>
    </submittedName>
</protein>
<proteinExistence type="predicted"/>
<keyword evidence="2" id="KW-1185">Reference proteome</keyword>
<gene>
    <name evidence="1" type="ORF">BELL_0191g00040</name>
</gene>
<dbReference type="EMBL" id="PQXM01000190">
    <property type="protein sequence ID" value="TGO75802.1"/>
    <property type="molecule type" value="Genomic_DNA"/>
</dbReference>
<organism evidence="1 2">
    <name type="scientific">Botrytis elliptica</name>
    <dbReference type="NCBI Taxonomy" id="278938"/>
    <lineage>
        <taxon>Eukaryota</taxon>
        <taxon>Fungi</taxon>
        <taxon>Dikarya</taxon>
        <taxon>Ascomycota</taxon>
        <taxon>Pezizomycotina</taxon>
        <taxon>Leotiomycetes</taxon>
        <taxon>Helotiales</taxon>
        <taxon>Sclerotiniaceae</taxon>
        <taxon>Botrytis</taxon>
    </lineage>
</organism>